<sequence>MTIKPILPVEVVRDEDGWFTHPQYFTEPEWEDVDNFTREEFDSYCTERGIETATTDMESDDFEMHERYCEGGQVECTAWTPSRPAGDGWFMLSIHDTEDGPICVWGRRTEEPFVSEAVGATYEPDLFSEQPAQLKTGSALKSLANFTEHSFDQLMRYEDGRTPLYLTKEQYNAIRDLIAQAGAAPALSADDQVTALRRNGLSIDGENAYKQDLIDTIVGALAFGKQGVNPPPAGHWGKQFWDIGRAEGEEKELLSNQRDAILLQARVWAGEAKTQQAITREVGEILGGVPNWGPIAAGVEALRQQLAERDVLLRRVIDTGELSRMQHSELEADICEVLRPHAQPTDWVKSDE</sequence>
<name>A0A1G7XSM5_9GAMM</name>
<gene>
    <name evidence="1" type="ORF">SAMN05216588_101255</name>
</gene>
<evidence type="ECO:0000313" key="1">
    <source>
        <dbReference type="EMBL" id="SDG87131.1"/>
    </source>
</evidence>
<dbReference type="STRING" id="29435.SAMN05216588_101255"/>
<accession>A0A1G7XSM5</accession>
<evidence type="ECO:0000313" key="2">
    <source>
        <dbReference type="Proteomes" id="UP000198606"/>
    </source>
</evidence>
<protein>
    <submittedName>
        <fullName evidence="1">Uncharacterized protein</fullName>
    </submittedName>
</protein>
<organism evidence="1 2">
    <name type="scientific">Phytopseudomonas flavescens</name>
    <dbReference type="NCBI Taxonomy" id="29435"/>
    <lineage>
        <taxon>Bacteria</taxon>
        <taxon>Pseudomonadati</taxon>
        <taxon>Pseudomonadota</taxon>
        <taxon>Gammaproteobacteria</taxon>
        <taxon>Pseudomonadales</taxon>
        <taxon>Pseudomonadaceae</taxon>
        <taxon>Phytopseudomonas</taxon>
    </lineage>
</organism>
<dbReference type="EMBL" id="FNDG01000001">
    <property type="protein sequence ID" value="SDG87131.1"/>
    <property type="molecule type" value="Genomic_DNA"/>
</dbReference>
<dbReference type="AlphaFoldDB" id="A0A1G7XSM5"/>
<proteinExistence type="predicted"/>
<dbReference type="Proteomes" id="UP000198606">
    <property type="component" value="Unassembled WGS sequence"/>
</dbReference>
<dbReference type="RefSeq" id="WP_084305503.1">
    <property type="nucleotide sequence ID" value="NZ_FNDG01000001.1"/>
</dbReference>
<reference evidence="1 2" key="1">
    <citation type="submission" date="2016-10" db="EMBL/GenBank/DDBJ databases">
        <authorList>
            <person name="de Groot N.N."/>
        </authorList>
    </citation>
    <scope>NUCLEOTIDE SEQUENCE [LARGE SCALE GENOMIC DNA]</scope>
    <source>
        <strain evidence="1 2">LMG 18387</strain>
    </source>
</reference>